<feature type="compositionally biased region" description="Polar residues" evidence="1">
    <location>
        <begin position="425"/>
        <end position="436"/>
    </location>
</feature>
<dbReference type="Pfam" id="PF07964">
    <property type="entry name" value="Red1"/>
    <property type="match status" value="1"/>
</dbReference>
<dbReference type="InterPro" id="IPR012491">
    <property type="entry name" value="Red1/Rec10"/>
</dbReference>
<proteinExistence type="predicted"/>
<dbReference type="EMBL" id="CDQK01000004">
    <property type="protein sequence ID" value="CEP23563.1"/>
    <property type="molecule type" value="Genomic_DNA"/>
</dbReference>
<dbReference type="GO" id="GO:0007131">
    <property type="term" value="P:reciprocal meiotic recombination"/>
    <property type="evidence" value="ECO:0007669"/>
    <property type="project" value="InterPro"/>
</dbReference>
<reference evidence="3" key="1">
    <citation type="journal article" date="2015" name="J. Biotechnol.">
        <title>The structure of the Cyberlindnera jadinii genome and its relation to Candida utilis analyzed by the occurrence of single nucleotide polymorphisms.</title>
        <authorList>
            <person name="Rupp O."/>
            <person name="Brinkrolf K."/>
            <person name="Buerth C."/>
            <person name="Kunigo M."/>
            <person name="Schneider J."/>
            <person name="Jaenicke S."/>
            <person name="Goesmann A."/>
            <person name="Puehler A."/>
            <person name="Jaeger K.-E."/>
            <person name="Ernst J.F."/>
        </authorList>
    </citation>
    <scope>NUCLEOTIDE SEQUENCE [LARGE SCALE GENOMIC DNA]</scope>
    <source>
        <strain evidence="3">ATCC 18201 / CBS 1600 / BCRC 20928 / JCM 3617 / NBRC 0987 / NRRL Y-1542</strain>
    </source>
</reference>
<evidence type="ECO:0000313" key="2">
    <source>
        <dbReference type="EMBL" id="CEP23563.1"/>
    </source>
</evidence>
<dbReference type="AlphaFoldDB" id="A0A0H5C6C7"/>
<organism evidence="2 3">
    <name type="scientific">Cyberlindnera jadinii (strain ATCC 18201 / CBS 1600 / BCRC 20928 / JCM 3617 / NBRC 0987 / NRRL Y-1542)</name>
    <name type="common">Torula yeast</name>
    <name type="synonym">Candida utilis</name>
    <dbReference type="NCBI Taxonomy" id="983966"/>
    <lineage>
        <taxon>Eukaryota</taxon>
        <taxon>Fungi</taxon>
        <taxon>Dikarya</taxon>
        <taxon>Ascomycota</taxon>
        <taxon>Saccharomycotina</taxon>
        <taxon>Saccharomycetes</taxon>
        <taxon>Phaffomycetales</taxon>
        <taxon>Phaffomycetaceae</taxon>
        <taxon>Cyberlindnera</taxon>
    </lineage>
</organism>
<evidence type="ECO:0000256" key="1">
    <source>
        <dbReference type="SAM" id="MobiDB-lite"/>
    </source>
</evidence>
<name>A0A0H5C6C7_CYBJN</name>
<sequence length="779" mass="87028">MADDTLMFHKESLACIAKYAEERNLNTGFLSLSADRRNKLIEFVNGEDSEVDHEFMDLFHVIVANIGPKVHPKLLELVVKIGINFAQEDDDAFWFALIDCTDFGLTFNTPHLVELLLNQVLLKNENSWKAMCLLCVFLLDYSSVKQLLVNSIMYNVGEITKMFNPVTDYTTCCYLVELVSQLSSQVVSKALFPGYSFPFGAYANDERCKEFLDRFCTDPSIHKFLYLEIDSSSQSSSSSCQVHKLWFVIFVDHDGVSAPIEIPRHDIINVQLYGSSVQFEVDTPSTKSLINFDISSGSKVKIILESNRDAVQLYQDLSNSTVTSPLPCRRKISVSENFIKVVTTKDNDQELSDADTVIEDCLVEVAPGTKVWPAFGLNNEPSEIEQTDSLFGSNHASTTKDTTHCSKRGQPIPVIPSEPKVAGKLSSSEEPTSQTKHVAKPSVLTLKDIWDFNSDLGSTASAKTEKRYTKAHTIKFDIESCKKIKKPNVQRKLEDASTFEKTNLDVVIPDSQGFEFYSEMTSPIISLRHRVNSRALSRAKVERPSVVKSSQPGADRTLITYDGDGYKSTQGESTIRRSRPKCIEKISNIGKAKMTIKPIEHKYTAPGTDTGQLSSKNITGLTFVPDAESTNVEKLVESPDGDSAITDGNVAQCGGAIDLRAIDNHTGQLNNNSCLGDLEYTNELLSEAYTVTLQNEIYKSVNIFSDDLVSKIRLINEEINKKVTNDLRHKYEKIFDNLKTSFQKDVDEVCGFVNGVKGLLCLPEKELVEYIRQRTTDHN</sequence>
<accession>A0A0H5C6C7</accession>
<evidence type="ECO:0000313" key="3">
    <source>
        <dbReference type="Proteomes" id="UP000038830"/>
    </source>
</evidence>
<gene>
    <name evidence="2" type="ORF">BN1211_4175</name>
</gene>
<feature type="region of interest" description="Disordered" evidence="1">
    <location>
        <begin position="395"/>
        <end position="438"/>
    </location>
</feature>
<protein>
    <submittedName>
        <fullName evidence="2">K12777 protein RED1</fullName>
    </submittedName>
</protein>
<dbReference type="Proteomes" id="UP000038830">
    <property type="component" value="Unassembled WGS sequence"/>
</dbReference>